<feature type="transmembrane region" description="Helical" evidence="4">
    <location>
        <begin position="313"/>
        <end position="336"/>
    </location>
</feature>
<proteinExistence type="predicted"/>
<reference evidence="6 7" key="1">
    <citation type="submission" date="2024-02" db="EMBL/GenBank/DDBJ databases">
        <title>Roseibium algae sp. nov., isolated from marine alga (Grateloupia sp.), showing potential in myo-inositol conversion.</title>
        <authorList>
            <person name="Wang Y."/>
        </authorList>
    </citation>
    <scope>NUCLEOTIDE SEQUENCE [LARGE SCALE GENOMIC DNA]</scope>
    <source>
        <strain evidence="6 7">H3510</strain>
    </source>
</reference>
<feature type="transmembrane region" description="Helical" evidence="4">
    <location>
        <begin position="110"/>
        <end position="129"/>
    </location>
</feature>
<feature type="domain" description="Major facilitator superfamily (MFS) profile" evidence="5">
    <location>
        <begin position="215"/>
        <end position="402"/>
    </location>
</feature>
<dbReference type="EMBL" id="JBAKIA010000009">
    <property type="protein sequence ID" value="MEJ8475225.1"/>
    <property type="molecule type" value="Genomic_DNA"/>
</dbReference>
<feature type="transmembrane region" description="Helical" evidence="4">
    <location>
        <begin position="218"/>
        <end position="237"/>
    </location>
</feature>
<dbReference type="InterPro" id="IPR020846">
    <property type="entry name" value="MFS_dom"/>
</dbReference>
<evidence type="ECO:0000256" key="2">
    <source>
        <dbReference type="ARBA" id="ARBA00022989"/>
    </source>
</evidence>
<evidence type="ECO:0000256" key="4">
    <source>
        <dbReference type="SAM" id="Phobius"/>
    </source>
</evidence>
<feature type="transmembrane region" description="Helical" evidence="4">
    <location>
        <begin position="257"/>
        <end position="280"/>
    </location>
</feature>
<feature type="transmembrane region" description="Helical" evidence="4">
    <location>
        <begin position="51"/>
        <end position="73"/>
    </location>
</feature>
<feature type="transmembrane region" description="Helical" evidence="4">
    <location>
        <begin position="287"/>
        <end position="307"/>
    </location>
</feature>
<feature type="transmembrane region" description="Helical" evidence="4">
    <location>
        <begin position="85"/>
        <end position="104"/>
    </location>
</feature>
<evidence type="ECO:0000313" key="6">
    <source>
        <dbReference type="EMBL" id="MEJ8475225.1"/>
    </source>
</evidence>
<feature type="transmembrane region" description="Helical" evidence="4">
    <location>
        <begin position="348"/>
        <end position="367"/>
    </location>
</feature>
<feature type="transmembrane region" description="Helical" evidence="4">
    <location>
        <begin position="373"/>
        <end position="395"/>
    </location>
</feature>
<keyword evidence="3 4" id="KW-0472">Membrane</keyword>
<dbReference type="Proteomes" id="UP001385499">
    <property type="component" value="Unassembled WGS sequence"/>
</dbReference>
<dbReference type="PANTHER" id="PTHR23521">
    <property type="entry name" value="TRANSPORTER MFS SUPERFAMILY"/>
    <property type="match status" value="1"/>
</dbReference>
<dbReference type="SUPFAM" id="SSF103473">
    <property type="entry name" value="MFS general substrate transporter"/>
    <property type="match status" value="1"/>
</dbReference>
<dbReference type="PANTHER" id="PTHR23521:SF3">
    <property type="entry name" value="MFS TRANSPORTER"/>
    <property type="match status" value="1"/>
</dbReference>
<keyword evidence="1 4" id="KW-0812">Transmembrane</keyword>
<evidence type="ECO:0000313" key="7">
    <source>
        <dbReference type="Proteomes" id="UP001385499"/>
    </source>
</evidence>
<dbReference type="PROSITE" id="PS50850">
    <property type="entry name" value="MFS"/>
    <property type="match status" value="1"/>
</dbReference>
<dbReference type="Gene3D" id="1.20.1250.20">
    <property type="entry name" value="MFS general substrate transporter like domains"/>
    <property type="match status" value="2"/>
</dbReference>
<feature type="transmembrane region" description="Helical" evidence="4">
    <location>
        <begin position="141"/>
        <end position="161"/>
    </location>
</feature>
<dbReference type="InterPro" id="IPR036259">
    <property type="entry name" value="MFS_trans_sf"/>
</dbReference>
<name>A0ABU8TM33_9HYPH</name>
<dbReference type="RefSeq" id="WP_340275190.1">
    <property type="nucleotide sequence ID" value="NZ_JBAKIA010000009.1"/>
</dbReference>
<protein>
    <submittedName>
        <fullName evidence="6">MFS transporter</fullName>
    </submittedName>
</protein>
<accession>A0ABU8TM33</accession>
<evidence type="ECO:0000256" key="3">
    <source>
        <dbReference type="ARBA" id="ARBA00023136"/>
    </source>
</evidence>
<dbReference type="Pfam" id="PF07690">
    <property type="entry name" value="MFS_1"/>
    <property type="match status" value="1"/>
</dbReference>
<gene>
    <name evidence="6" type="ORF">V6575_14115</name>
</gene>
<sequence length="402" mass="41745">MTLLLPGLSSKSAKLRSLLILMLAEIAGMSLWFMSAAILPDMEAETVISDFRQAALSSAVQAGFVLGALYSAFFGLSDRMDPRRLFALCAVAAALANASLLFSVPGGNLAILARFITGALLAGVYPVGLKIAVSWGQKDRGLLVGTLVGALTFGSAAPHLLALAGGADWRWSVLVASIAAVIGGLLCLITSLGPFHGTAGRFDIRTISIAWTNRKVRLAYAGYLAHMWELYSMWAWIGLAATVSFRASMANNDAIALGRLLAFGAIAAGGVACIIGGVFADRLGKETIAITALVVSGSAAVATAFTFGGPPWLTIICVLVWGASILPDSAQFSALVADHSPAEKAGSLMTFQTALGFALTFVTVQATPVLALAIGWPAVFIIMALGPVFGIIAMIRLKKLIS</sequence>
<organism evidence="6 7">
    <name type="scientific">Roseibium algae</name>
    <dbReference type="NCBI Taxonomy" id="3123038"/>
    <lineage>
        <taxon>Bacteria</taxon>
        <taxon>Pseudomonadati</taxon>
        <taxon>Pseudomonadota</taxon>
        <taxon>Alphaproteobacteria</taxon>
        <taxon>Hyphomicrobiales</taxon>
        <taxon>Stappiaceae</taxon>
        <taxon>Roseibium</taxon>
    </lineage>
</organism>
<dbReference type="InterPro" id="IPR011701">
    <property type="entry name" value="MFS"/>
</dbReference>
<comment type="caution">
    <text evidence="6">The sequence shown here is derived from an EMBL/GenBank/DDBJ whole genome shotgun (WGS) entry which is preliminary data.</text>
</comment>
<evidence type="ECO:0000256" key="1">
    <source>
        <dbReference type="ARBA" id="ARBA00022692"/>
    </source>
</evidence>
<feature type="transmembrane region" description="Helical" evidence="4">
    <location>
        <begin position="18"/>
        <end position="39"/>
    </location>
</feature>
<evidence type="ECO:0000259" key="5">
    <source>
        <dbReference type="PROSITE" id="PS50850"/>
    </source>
</evidence>
<keyword evidence="2 4" id="KW-1133">Transmembrane helix</keyword>
<keyword evidence="7" id="KW-1185">Reference proteome</keyword>
<feature type="transmembrane region" description="Helical" evidence="4">
    <location>
        <begin position="173"/>
        <end position="197"/>
    </location>
</feature>